<feature type="signal peptide" evidence="2">
    <location>
        <begin position="1"/>
        <end position="19"/>
    </location>
</feature>
<dbReference type="Proteomes" id="UP000000707">
    <property type="component" value="Unassembled WGS sequence"/>
</dbReference>
<organism evidence="4">
    <name type="scientific">Candida tenuis (strain ATCC 10573 / BCRC 21748 / CBS 615 / JCM 9827 / NBRC 10315 / NRRL Y-1498 / VKM Y-70)</name>
    <name type="common">Yeast</name>
    <name type="synonym">Yamadazyma tenuis</name>
    <dbReference type="NCBI Taxonomy" id="590646"/>
    <lineage>
        <taxon>Eukaryota</taxon>
        <taxon>Fungi</taxon>
        <taxon>Dikarya</taxon>
        <taxon>Ascomycota</taxon>
        <taxon>Saccharomycotina</taxon>
        <taxon>Pichiomycetes</taxon>
        <taxon>Debaryomycetaceae</taxon>
        <taxon>Yamadazyma</taxon>
    </lineage>
</organism>
<keyword evidence="1" id="KW-0812">Transmembrane</keyword>
<dbReference type="HOGENOM" id="CLU_2003620_0_0_1"/>
<keyword evidence="2" id="KW-0732">Signal</keyword>
<dbReference type="AlphaFoldDB" id="G3BFF4"/>
<sequence length="124" mass="13231">MRLFISILFALQLIFFVHADATTTTNTLVWATGTISGKLTTYQSIYRQKFTSMYEEVSSPVSGSMGLGSLSGQVGQIRTYDQTTITATNGASPGRSHPSILAVSGSTQGLIFLPLLAGAFLLCM</sequence>
<accession>G3BFF4</accession>
<keyword evidence="4" id="KW-1185">Reference proteome</keyword>
<gene>
    <name evidence="3" type="ORF">CANTEDRAFT_116729</name>
</gene>
<dbReference type="GO" id="GO:0031505">
    <property type="term" value="P:fungal-type cell wall organization"/>
    <property type="evidence" value="ECO:0007669"/>
    <property type="project" value="InterPro"/>
</dbReference>
<dbReference type="STRING" id="590646.G3BFF4"/>
<keyword evidence="1" id="KW-1133">Transmembrane helix</keyword>
<evidence type="ECO:0000313" key="4">
    <source>
        <dbReference type="Proteomes" id="UP000000707"/>
    </source>
</evidence>
<name>G3BFF4_CANTC</name>
<evidence type="ECO:0000313" key="3">
    <source>
        <dbReference type="EMBL" id="EGV60677.1"/>
    </source>
</evidence>
<feature type="transmembrane region" description="Helical" evidence="1">
    <location>
        <begin position="100"/>
        <end position="123"/>
    </location>
</feature>
<keyword evidence="1" id="KW-0472">Membrane</keyword>
<dbReference type="eggNOG" id="ENOG502SFZS">
    <property type="taxonomic scope" value="Eukaryota"/>
</dbReference>
<dbReference type="Pfam" id="PF17056">
    <property type="entry name" value="KRE1"/>
    <property type="match status" value="1"/>
</dbReference>
<protein>
    <recommendedName>
        <fullName evidence="5">Protein KRE1</fullName>
    </recommendedName>
</protein>
<feature type="chain" id="PRO_5003442834" description="Protein KRE1" evidence="2">
    <location>
        <begin position="20"/>
        <end position="124"/>
    </location>
</feature>
<evidence type="ECO:0000256" key="2">
    <source>
        <dbReference type="SAM" id="SignalP"/>
    </source>
</evidence>
<dbReference type="EMBL" id="GL996528">
    <property type="protein sequence ID" value="EGV60677.1"/>
    <property type="molecule type" value="Genomic_DNA"/>
</dbReference>
<reference evidence="3 4" key="1">
    <citation type="journal article" date="2011" name="Proc. Natl. Acad. Sci. U.S.A.">
        <title>Comparative genomics of xylose-fermenting fungi for enhanced biofuel production.</title>
        <authorList>
            <person name="Wohlbach D.J."/>
            <person name="Kuo A."/>
            <person name="Sato T.K."/>
            <person name="Potts K.M."/>
            <person name="Salamov A.A."/>
            <person name="LaButti K.M."/>
            <person name="Sun H."/>
            <person name="Clum A."/>
            <person name="Pangilinan J.L."/>
            <person name="Lindquist E.A."/>
            <person name="Lucas S."/>
            <person name="Lapidus A."/>
            <person name="Jin M."/>
            <person name="Gunawan C."/>
            <person name="Balan V."/>
            <person name="Dale B.E."/>
            <person name="Jeffries T.W."/>
            <person name="Zinkel R."/>
            <person name="Barry K.W."/>
            <person name="Grigoriev I.V."/>
            <person name="Gasch A.P."/>
        </authorList>
    </citation>
    <scope>NUCLEOTIDE SEQUENCE [LARGE SCALE GENOMIC DNA]</scope>
    <source>
        <strain evidence="4">ATCC 10573 / BCRC 21748 / CBS 615 / JCM 9827 / NBRC 10315 / NRRL Y-1498 / VKM Y-70</strain>
    </source>
</reference>
<evidence type="ECO:0000256" key="1">
    <source>
        <dbReference type="SAM" id="Phobius"/>
    </source>
</evidence>
<proteinExistence type="predicted"/>
<evidence type="ECO:0008006" key="5">
    <source>
        <dbReference type="Google" id="ProtNLM"/>
    </source>
</evidence>
<dbReference type="InterPro" id="IPR031452">
    <property type="entry name" value="Kre1"/>
</dbReference>